<dbReference type="SMART" id="SM00387">
    <property type="entry name" value="HATPase_c"/>
    <property type="match status" value="1"/>
</dbReference>
<feature type="transmembrane region" description="Helical" evidence="4">
    <location>
        <begin position="47"/>
        <end position="67"/>
    </location>
</feature>
<evidence type="ECO:0000256" key="1">
    <source>
        <dbReference type="ARBA" id="ARBA00022679"/>
    </source>
</evidence>
<keyword evidence="4" id="KW-0472">Membrane</keyword>
<dbReference type="EMBL" id="JAUSRD010000013">
    <property type="protein sequence ID" value="MDP9895543.1"/>
    <property type="molecule type" value="Genomic_DNA"/>
</dbReference>
<proteinExistence type="predicted"/>
<dbReference type="InterPro" id="IPR036890">
    <property type="entry name" value="HATPase_C_sf"/>
</dbReference>
<keyword evidence="4" id="KW-1133">Transmembrane helix</keyword>
<comment type="caution">
    <text evidence="6">The sequence shown here is derived from an EMBL/GenBank/DDBJ whole genome shotgun (WGS) entry which is preliminary data.</text>
</comment>
<protein>
    <submittedName>
        <fullName evidence="6">Signal transduction histidine kinase</fullName>
    </submittedName>
</protein>
<keyword evidence="3" id="KW-0902">Two-component regulatory system</keyword>
<dbReference type="GO" id="GO:0016301">
    <property type="term" value="F:kinase activity"/>
    <property type="evidence" value="ECO:0007669"/>
    <property type="project" value="UniProtKB-KW"/>
</dbReference>
<dbReference type="CDD" id="cd16917">
    <property type="entry name" value="HATPase_UhpB-NarQ-NarX-like"/>
    <property type="match status" value="1"/>
</dbReference>
<dbReference type="PANTHER" id="PTHR24421:SF58">
    <property type="entry name" value="SIGNAL TRANSDUCTION HISTIDINE-PROTEIN KINASE_PHOSPHATASE UHPB"/>
    <property type="match status" value="1"/>
</dbReference>
<name>A0AAW8CVT1_9BURK</name>
<keyword evidence="2 6" id="KW-0418">Kinase</keyword>
<reference evidence="6" key="1">
    <citation type="submission" date="2023-07" db="EMBL/GenBank/DDBJ databases">
        <title>Sorghum-associated microbial communities from plants grown in Nebraska, USA.</title>
        <authorList>
            <person name="Schachtman D."/>
        </authorList>
    </citation>
    <scope>NUCLEOTIDE SEQUENCE</scope>
    <source>
        <strain evidence="6">DS3754</strain>
    </source>
</reference>
<organism evidence="6 7">
    <name type="scientific">Variovorax boronicumulans</name>
    <dbReference type="NCBI Taxonomy" id="436515"/>
    <lineage>
        <taxon>Bacteria</taxon>
        <taxon>Pseudomonadati</taxon>
        <taxon>Pseudomonadota</taxon>
        <taxon>Betaproteobacteria</taxon>
        <taxon>Burkholderiales</taxon>
        <taxon>Comamonadaceae</taxon>
        <taxon>Variovorax</taxon>
    </lineage>
</organism>
<feature type="transmembrane region" description="Helical" evidence="4">
    <location>
        <begin position="82"/>
        <end position="104"/>
    </location>
</feature>
<keyword evidence="1" id="KW-0808">Transferase</keyword>
<dbReference type="Pfam" id="PF02518">
    <property type="entry name" value="HATPase_c"/>
    <property type="match status" value="1"/>
</dbReference>
<feature type="domain" description="Histidine kinase/HSP90-like ATPase" evidence="5">
    <location>
        <begin position="218"/>
        <end position="316"/>
    </location>
</feature>
<keyword evidence="4" id="KW-0812">Transmembrane</keyword>
<dbReference type="GO" id="GO:0000160">
    <property type="term" value="P:phosphorelay signal transduction system"/>
    <property type="evidence" value="ECO:0007669"/>
    <property type="project" value="UniProtKB-KW"/>
</dbReference>
<evidence type="ECO:0000256" key="4">
    <source>
        <dbReference type="SAM" id="Phobius"/>
    </source>
</evidence>
<dbReference type="PANTHER" id="PTHR24421">
    <property type="entry name" value="NITRATE/NITRITE SENSOR PROTEIN NARX-RELATED"/>
    <property type="match status" value="1"/>
</dbReference>
<dbReference type="Proteomes" id="UP001242045">
    <property type="component" value="Unassembled WGS sequence"/>
</dbReference>
<dbReference type="Gene3D" id="1.20.5.1930">
    <property type="match status" value="1"/>
</dbReference>
<evidence type="ECO:0000256" key="3">
    <source>
        <dbReference type="ARBA" id="ARBA00023012"/>
    </source>
</evidence>
<evidence type="ECO:0000313" key="7">
    <source>
        <dbReference type="Proteomes" id="UP001242045"/>
    </source>
</evidence>
<evidence type="ECO:0000259" key="5">
    <source>
        <dbReference type="SMART" id="SM00387"/>
    </source>
</evidence>
<dbReference type="AlphaFoldDB" id="A0AAW8CVT1"/>
<accession>A0AAW8CVT1</accession>
<dbReference type="InterPro" id="IPR003594">
    <property type="entry name" value="HATPase_dom"/>
</dbReference>
<dbReference type="InterPro" id="IPR050482">
    <property type="entry name" value="Sensor_HK_TwoCompSys"/>
</dbReference>
<feature type="transmembrane region" description="Helical" evidence="4">
    <location>
        <begin position="23"/>
        <end position="40"/>
    </location>
</feature>
<sequence>MQRVDTVMWSSVPQLPHYLEDQFVWLSIAAWSALLAWLWPRASRRRMLLWTALAGALHLTPVTGQVLRATSAMSVEINDIPLAFWALQGVNVAVLGMILGIWYLSRRRVARFRQVQAVLAERRRIASDLHDGVGSRLMALLASQDPRAAEPSELSRALQACLLELQMTVDSLDDEASASIVERLAHLRYRLQPAFDRLGIGLVWHVQDVPLARTLSAESAMQICRIAQEALSNVLRHSHASTVEVRFGPLGRTRGLVLEVLDNGRGLQASAPMPLEQLGKGLRSMRARADSLGGELAVMDTEPHGLRVRLVVSDAEAAPASAGPDTASSL</sequence>
<gene>
    <name evidence="6" type="ORF">J2W31_004670</name>
</gene>
<dbReference type="RefSeq" id="WP_307686183.1">
    <property type="nucleotide sequence ID" value="NZ_JAUSRD010000013.1"/>
</dbReference>
<dbReference type="SUPFAM" id="SSF55874">
    <property type="entry name" value="ATPase domain of HSP90 chaperone/DNA topoisomerase II/histidine kinase"/>
    <property type="match status" value="1"/>
</dbReference>
<evidence type="ECO:0000256" key="2">
    <source>
        <dbReference type="ARBA" id="ARBA00022777"/>
    </source>
</evidence>
<dbReference type="Gene3D" id="3.30.565.10">
    <property type="entry name" value="Histidine kinase-like ATPase, C-terminal domain"/>
    <property type="match status" value="1"/>
</dbReference>
<evidence type="ECO:0000313" key="6">
    <source>
        <dbReference type="EMBL" id="MDP9895543.1"/>
    </source>
</evidence>